<dbReference type="Gene3D" id="3.40.1050.10">
    <property type="entry name" value="Carbonic anhydrase"/>
    <property type="match status" value="1"/>
</dbReference>
<dbReference type="Pfam" id="PF00484">
    <property type="entry name" value="Pro_CA"/>
    <property type="match status" value="1"/>
</dbReference>
<organism evidence="2 3">
    <name type="scientific">Thermovibrio guaymasensis</name>
    <dbReference type="NCBI Taxonomy" id="240167"/>
    <lineage>
        <taxon>Bacteria</taxon>
        <taxon>Pseudomonadati</taxon>
        <taxon>Aquificota</taxon>
        <taxon>Aquificia</taxon>
        <taxon>Desulfurobacteriales</taxon>
        <taxon>Desulfurobacteriaceae</taxon>
        <taxon>Thermovibrio</taxon>
    </lineage>
</organism>
<dbReference type="GO" id="GO:0008270">
    <property type="term" value="F:zinc ion binding"/>
    <property type="evidence" value="ECO:0007669"/>
    <property type="project" value="InterPro"/>
</dbReference>
<dbReference type="AlphaFoldDB" id="A0A420W7M1"/>
<name>A0A420W7M1_9BACT</name>
<evidence type="ECO:0000256" key="1">
    <source>
        <dbReference type="ARBA" id="ARBA00006217"/>
    </source>
</evidence>
<keyword evidence="3" id="KW-1185">Reference proteome</keyword>
<dbReference type="Proteomes" id="UP000280881">
    <property type="component" value="Unassembled WGS sequence"/>
</dbReference>
<protein>
    <submittedName>
        <fullName evidence="2">Carbonic anhydrase</fullName>
    </submittedName>
</protein>
<dbReference type="EMBL" id="RBIE01000001">
    <property type="protein sequence ID" value="RKQ63299.1"/>
    <property type="molecule type" value="Genomic_DNA"/>
</dbReference>
<evidence type="ECO:0000313" key="3">
    <source>
        <dbReference type="Proteomes" id="UP000280881"/>
    </source>
</evidence>
<dbReference type="InterPro" id="IPR036874">
    <property type="entry name" value="Carbonic_anhydrase_sf"/>
</dbReference>
<accession>A0A420W7M1</accession>
<proteinExistence type="inferred from homology"/>
<sequence length="214" mass="24325">MAMNPVKVIEKFLLKECVSKEESSSYDSCIVCSSSVVWRISSLFPESYIVSNGAAQVFPNLSTVYYAVKDLKVPLIAIVGSTSTPLERFVEINLQSAEFEFKLLKKTYEENAEILLTMYEDKRLFNAALMELNIDAQIGKLLSLSDISELVERGELAVCGLIFDELLIYGDRPNFYLINFNGVRDPDEIRNHDLLLEIPESVRKTKVKRVHVQF</sequence>
<dbReference type="GO" id="GO:0004089">
    <property type="term" value="F:carbonate dehydratase activity"/>
    <property type="evidence" value="ECO:0007669"/>
    <property type="project" value="InterPro"/>
</dbReference>
<dbReference type="InterPro" id="IPR001765">
    <property type="entry name" value="Carbonic_anhydrase"/>
</dbReference>
<comment type="similarity">
    <text evidence="1">Belongs to the beta-class carbonic anhydrase family.</text>
</comment>
<comment type="caution">
    <text evidence="2">The sequence shown here is derived from an EMBL/GenBank/DDBJ whole genome shotgun (WGS) entry which is preliminary data.</text>
</comment>
<dbReference type="RefSeq" id="WP_245939556.1">
    <property type="nucleotide sequence ID" value="NZ_RBIE01000001.1"/>
</dbReference>
<reference evidence="2 3" key="1">
    <citation type="submission" date="2018-10" db="EMBL/GenBank/DDBJ databases">
        <title>Genomic Encyclopedia of Type Strains, Phase IV (KMG-IV): sequencing the most valuable type-strain genomes for metagenomic binning, comparative biology and taxonomic classification.</title>
        <authorList>
            <person name="Goeker M."/>
        </authorList>
    </citation>
    <scope>NUCLEOTIDE SEQUENCE [LARGE SCALE GENOMIC DNA]</scope>
    <source>
        <strain evidence="2 3">DSM 15521</strain>
    </source>
</reference>
<gene>
    <name evidence="2" type="ORF">C7457_0166</name>
</gene>
<evidence type="ECO:0000313" key="2">
    <source>
        <dbReference type="EMBL" id="RKQ63299.1"/>
    </source>
</evidence>
<dbReference type="SUPFAM" id="SSF53056">
    <property type="entry name" value="beta-carbonic anhydrase, cab"/>
    <property type="match status" value="1"/>
</dbReference>